<keyword evidence="1" id="KW-1133">Transmembrane helix</keyword>
<dbReference type="PANTHER" id="PTHR36833">
    <property type="entry name" value="SLR0610 PROTEIN-RELATED"/>
    <property type="match status" value="1"/>
</dbReference>
<evidence type="ECO:0000313" key="3">
    <source>
        <dbReference type="Proteomes" id="UP000187735"/>
    </source>
</evidence>
<feature type="transmembrane region" description="Helical" evidence="1">
    <location>
        <begin position="59"/>
        <end position="79"/>
    </location>
</feature>
<organism evidence="2 3">
    <name type="scientific">Fuerstiella marisgermanici</name>
    <dbReference type="NCBI Taxonomy" id="1891926"/>
    <lineage>
        <taxon>Bacteria</taxon>
        <taxon>Pseudomonadati</taxon>
        <taxon>Planctomycetota</taxon>
        <taxon>Planctomycetia</taxon>
        <taxon>Planctomycetales</taxon>
        <taxon>Planctomycetaceae</taxon>
        <taxon>Fuerstiella</taxon>
    </lineage>
</organism>
<evidence type="ECO:0000256" key="1">
    <source>
        <dbReference type="SAM" id="Phobius"/>
    </source>
</evidence>
<accession>A0A1P8WLD7</accession>
<dbReference type="InterPro" id="IPR010390">
    <property type="entry name" value="ABC-2_transporter-like"/>
</dbReference>
<feature type="transmembrane region" description="Helical" evidence="1">
    <location>
        <begin position="146"/>
        <end position="173"/>
    </location>
</feature>
<keyword evidence="3" id="KW-1185">Reference proteome</keyword>
<gene>
    <name evidence="2" type="ORF">Fuma_04501</name>
</gene>
<dbReference type="KEGG" id="fmr:Fuma_04501"/>
<evidence type="ECO:0000313" key="2">
    <source>
        <dbReference type="EMBL" id="APZ94851.1"/>
    </source>
</evidence>
<name>A0A1P8WLD7_9PLAN</name>
<dbReference type="RefSeq" id="WP_083732245.1">
    <property type="nucleotide sequence ID" value="NZ_CP017641.1"/>
</dbReference>
<dbReference type="AlphaFoldDB" id="A0A1P8WLD7"/>
<keyword evidence="1" id="KW-0472">Membrane</keyword>
<feature type="transmembrane region" description="Helical" evidence="1">
    <location>
        <begin position="242"/>
        <end position="265"/>
    </location>
</feature>
<sequence length="273" mass="31292">MYHFRVFATFLRNALIREMMFQGNFLIQIITRAFWFVAQIALFKIIYSKVPEINGWTEDQYFAFMATGMLINGIVETFFMPNCANLSEQIRTGRLDFALVKPLDTQFLVSLERVNLAMLSQVALALGLLIRSLYRIGEPISVMQLVMYLAFVLIGVLFFYSLMVVTACSSIFLGRNQGLYDFWFYITVFARYPRSIYDGRDASQRFEAGEVLQFGFSYIVPILLVVTVPARVIVDTLEQKHWMLVALMSAVVGMLISRAVFSWSLGHYRSASS</sequence>
<keyword evidence="1" id="KW-0812">Transmembrane</keyword>
<dbReference type="Pfam" id="PF06182">
    <property type="entry name" value="ABC2_membrane_6"/>
    <property type="match status" value="1"/>
</dbReference>
<feature type="transmembrane region" description="Helical" evidence="1">
    <location>
        <begin position="211"/>
        <end position="230"/>
    </location>
</feature>
<reference evidence="2 3" key="1">
    <citation type="journal article" date="2016" name="Front. Microbiol.">
        <title>Fuerstia marisgermanicae gen. nov., sp. nov., an Unusual Member of the Phylum Planctomycetes from the German Wadden Sea.</title>
        <authorList>
            <person name="Kohn T."/>
            <person name="Heuer A."/>
            <person name="Jogler M."/>
            <person name="Vollmers J."/>
            <person name="Boedeker C."/>
            <person name="Bunk B."/>
            <person name="Rast P."/>
            <person name="Borchert D."/>
            <person name="Glockner I."/>
            <person name="Freese H.M."/>
            <person name="Klenk H.P."/>
            <person name="Overmann J."/>
            <person name="Kaster A.K."/>
            <person name="Rohde M."/>
            <person name="Wiegand S."/>
            <person name="Jogler C."/>
        </authorList>
    </citation>
    <scope>NUCLEOTIDE SEQUENCE [LARGE SCALE GENOMIC DNA]</scope>
    <source>
        <strain evidence="2 3">NH11</strain>
    </source>
</reference>
<dbReference type="OrthoDB" id="3818833at2"/>
<dbReference type="EMBL" id="CP017641">
    <property type="protein sequence ID" value="APZ94851.1"/>
    <property type="molecule type" value="Genomic_DNA"/>
</dbReference>
<proteinExistence type="predicted"/>
<protein>
    <submittedName>
        <fullName evidence="2">ABC-type uncharacterized transport system, permease component</fullName>
    </submittedName>
</protein>
<feature type="transmembrane region" description="Helical" evidence="1">
    <location>
        <begin position="25"/>
        <end position="47"/>
    </location>
</feature>
<dbReference type="Proteomes" id="UP000187735">
    <property type="component" value="Chromosome"/>
</dbReference>
<dbReference type="PANTHER" id="PTHR36833:SF2">
    <property type="entry name" value="SLR0610 PROTEIN"/>
    <property type="match status" value="1"/>
</dbReference>
<dbReference type="STRING" id="1891926.Fuma_04501"/>